<dbReference type="InterPro" id="IPR050767">
    <property type="entry name" value="Sel1_AlgK"/>
</dbReference>
<protein>
    <submittedName>
        <fullName evidence="3">Sel1-like repeat domain-containing protein</fullName>
    </submittedName>
</protein>
<dbReference type="KEGG" id="ngr:NAEGRDRAFT_73369"/>
<dbReference type="SUPFAM" id="SSF81901">
    <property type="entry name" value="HCP-like"/>
    <property type="match status" value="1"/>
</dbReference>
<dbReference type="InParanoid" id="D2VWG2"/>
<dbReference type="VEuPathDB" id="AmoebaDB:NAEGRDRAFT_73369"/>
<evidence type="ECO:0000256" key="1">
    <source>
        <dbReference type="ARBA" id="ARBA00038101"/>
    </source>
</evidence>
<evidence type="ECO:0000313" key="4">
    <source>
        <dbReference type="Proteomes" id="UP000006671"/>
    </source>
</evidence>
<dbReference type="Gene3D" id="1.25.40.10">
    <property type="entry name" value="Tetratricopeptide repeat domain"/>
    <property type="match status" value="1"/>
</dbReference>
<dbReference type="SMART" id="SM00671">
    <property type="entry name" value="SEL1"/>
    <property type="match status" value="4"/>
</dbReference>
<dbReference type="PANTHER" id="PTHR11102:SF160">
    <property type="entry name" value="ERAD-ASSOCIATED E3 UBIQUITIN-PROTEIN LIGASE COMPONENT HRD3"/>
    <property type="match status" value="1"/>
</dbReference>
<dbReference type="Proteomes" id="UP000006671">
    <property type="component" value="Unassembled WGS sequence"/>
</dbReference>
<evidence type="ECO:0000256" key="2">
    <source>
        <dbReference type="SAM" id="MobiDB-lite"/>
    </source>
</evidence>
<feature type="region of interest" description="Disordered" evidence="2">
    <location>
        <begin position="285"/>
        <end position="322"/>
    </location>
</feature>
<keyword evidence="4" id="KW-1185">Reference proteome</keyword>
<dbReference type="RefSeq" id="XP_002671635.1">
    <property type="nucleotide sequence ID" value="XM_002671589.1"/>
</dbReference>
<dbReference type="InterPro" id="IPR006597">
    <property type="entry name" value="Sel1-like"/>
</dbReference>
<name>D2VWG2_NAEGR</name>
<dbReference type="InterPro" id="IPR011990">
    <property type="entry name" value="TPR-like_helical_dom_sf"/>
</dbReference>
<dbReference type="STRING" id="5762.D2VWG2"/>
<dbReference type="AlphaFoldDB" id="D2VWG2"/>
<comment type="similarity">
    <text evidence="1">Belongs to the sel-1 family.</text>
</comment>
<dbReference type="eggNOG" id="KOG1550">
    <property type="taxonomic scope" value="Eukaryota"/>
</dbReference>
<feature type="compositionally biased region" description="Acidic residues" evidence="2">
    <location>
        <begin position="287"/>
        <end position="322"/>
    </location>
</feature>
<evidence type="ECO:0000313" key="3">
    <source>
        <dbReference type="EMBL" id="EFC38891.1"/>
    </source>
</evidence>
<dbReference type="OrthoDB" id="2384430at2759"/>
<dbReference type="GeneID" id="8853743"/>
<organism evidence="4">
    <name type="scientific">Naegleria gruberi</name>
    <name type="common">Amoeba</name>
    <dbReference type="NCBI Taxonomy" id="5762"/>
    <lineage>
        <taxon>Eukaryota</taxon>
        <taxon>Discoba</taxon>
        <taxon>Heterolobosea</taxon>
        <taxon>Tetramitia</taxon>
        <taxon>Eutetramitia</taxon>
        <taxon>Vahlkampfiidae</taxon>
        <taxon>Naegleria</taxon>
    </lineage>
</organism>
<dbReference type="PANTHER" id="PTHR11102">
    <property type="entry name" value="SEL-1-LIKE PROTEIN"/>
    <property type="match status" value="1"/>
</dbReference>
<dbReference type="Pfam" id="PF08238">
    <property type="entry name" value="Sel1"/>
    <property type="match status" value="5"/>
</dbReference>
<reference evidence="3 4" key="1">
    <citation type="journal article" date="2010" name="Cell">
        <title>The genome of Naegleria gruberi illuminates early eukaryotic versatility.</title>
        <authorList>
            <person name="Fritz-Laylin L.K."/>
            <person name="Prochnik S.E."/>
            <person name="Ginger M.L."/>
            <person name="Dacks J.B."/>
            <person name="Carpenter M.L."/>
            <person name="Field M.C."/>
            <person name="Kuo A."/>
            <person name="Paredez A."/>
            <person name="Chapman J."/>
            <person name="Pham J."/>
            <person name="Shu S."/>
            <person name="Neupane R."/>
            <person name="Cipriano M."/>
            <person name="Mancuso J."/>
            <person name="Tu H."/>
            <person name="Salamov A."/>
            <person name="Lindquist E."/>
            <person name="Shapiro H."/>
            <person name="Lucas S."/>
            <person name="Grigoriev I.V."/>
            <person name="Cande W.Z."/>
            <person name="Fulton C."/>
            <person name="Rokhsar D.S."/>
            <person name="Dawson S.C."/>
        </authorList>
    </citation>
    <scope>NUCLEOTIDE SEQUENCE [LARGE SCALE GENOMIC DNA]</scope>
    <source>
        <strain evidence="3 4">NEG-M</strain>
    </source>
</reference>
<gene>
    <name evidence="3" type="ORF">NAEGRDRAFT_73369</name>
</gene>
<dbReference type="EMBL" id="GG738904">
    <property type="protein sequence ID" value="EFC38891.1"/>
    <property type="molecule type" value="Genomic_DNA"/>
</dbReference>
<accession>D2VWG2</accession>
<proteinExistence type="inferred from homology"/>
<sequence length="322" mass="37271">MCSSSAMQGVSQLDLNNCDLPIHDLQRVFSCKYFNSLVTLELKGNRIDFGTFSEVLRKASFLSSLTEFALPRIIVENYQDLVNLFVEIANSSSNPLFLYKAGTTLYSHNQKSQGFDFHLKAAELGHLPSHHTIGRVFEKRKEHKEAFRWFKKSAKHGIMKSQYKIGSFYANGVGTEKNIRKAFKWTTRSAQQGYVRAQINLAVLFHFEPGYEDKEKNRFWLEKAVNQGDPGAMNDLGKFYTNRDEYEDLERALELFTRAEELGLKIATDNRLKIQLRLMDRGIVVGDEYEDEDDDDDEDEVDENVEDDDEYFEDVEDDEFIE</sequence>